<reference evidence="2" key="3">
    <citation type="submission" date="2025-08" db="UniProtKB">
        <authorList>
            <consortium name="RefSeq"/>
        </authorList>
    </citation>
    <scope>IDENTIFICATION</scope>
    <source>
        <strain evidence="2">NI907</strain>
    </source>
</reference>
<dbReference type="GeneID" id="41956994"/>
<dbReference type="KEGG" id="pgri:PgNI_02012"/>
<evidence type="ECO:0000313" key="1">
    <source>
        <dbReference type="Proteomes" id="UP000515153"/>
    </source>
</evidence>
<reference evidence="2" key="1">
    <citation type="journal article" date="2019" name="Mol. Biol. Evol.">
        <title>Blast fungal genomes show frequent chromosomal changes, gene gains and losses, and effector gene turnover.</title>
        <authorList>
            <person name="Gomez Luciano L.B."/>
            <person name="Jason Tsai I."/>
            <person name="Chuma I."/>
            <person name="Tosa Y."/>
            <person name="Chen Y.H."/>
            <person name="Li J.Y."/>
            <person name="Li M.Y."/>
            <person name="Jade Lu M.Y."/>
            <person name="Nakayashiki H."/>
            <person name="Li W.H."/>
        </authorList>
    </citation>
    <scope>NUCLEOTIDE SEQUENCE</scope>
    <source>
        <strain evidence="2">NI907</strain>
    </source>
</reference>
<accession>A0A6P8BJQ2</accession>
<dbReference type="AlphaFoldDB" id="A0A6P8BJQ2"/>
<gene>
    <name evidence="2" type="ORF">PgNI_02012</name>
</gene>
<dbReference type="RefSeq" id="XP_030987543.1">
    <property type="nucleotide sequence ID" value="XM_031122082.1"/>
</dbReference>
<dbReference type="Proteomes" id="UP000515153">
    <property type="component" value="Unplaced"/>
</dbReference>
<sequence>MITPAVIMLAAIYYMLRLLHALRDDDRFPLWNSIPDISLSLWKAATNLIRYGSFKKRVRFDMSHLEHSIQEADDRL</sequence>
<evidence type="ECO:0000313" key="2">
    <source>
        <dbReference type="RefSeq" id="XP_030987543.1"/>
    </source>
</evidence>
<name>A0A6P8BJQ2_PYRGI</name>
<reference evidence="2" key="2">
    <citation type="submission" date="2019-10" db="EMBL/GenBank/DDBJ databases">
        <authorList>
            <consortium name="NCBI Genome Project"/>
        </authorList>
    </citation>
    <scope>NUCLEOTIDE SEQUENCE</scope>
    <source>
        <strain evidence="2">NI907</strain>
    </source>
</reference>
<protein>
    <submittedName>
        <fullName evidence="2">Uncharacterized protein</fullName>
    </submittedName>
</protein>
<organism evidence="1 2">
    <name type="scientific">Pyricularia grisea</name>
    <name type="common">Crabgrass-specific blast fungus</name>
    <name type="synonym">Magnaporthe grisea</name>
    <dbReference type="NCBI Taxonomy" id="148305"/>
    <lineage>
        <taxon>Eukaryota</taxon>
        <taxon>Fungi</taxon>
        <taxon>Dikarya</taxon>
        <taxon>Ascomycota</taxon>
        <taxon>Pezizomycotina</taxon>
        <taxon>Sordariomycetes</taxon>
        <taxon>Sordariomycetidae</taxon>
        <taxon>Magnaporthales</taxon>
        <taxon>Pyriculariaceae</taxon>
        <taxon>Pyricularia</taxon>
    </lineage>
</organism>
<proteinExistence type="predicted"/>
<keyword evidence="1" id="KW-1185">Reference proteome</keyword>